<dbReference type="Proteomes" id="UP000811246">
    <property type="component" value="Chromosome 15"/>
</dbReference>
<name>A0A922A4Z6_CARIL</name>
<proteinExistence type="predicted"/>
<protein>
    <submittedName>
        <fullName evidence="2">Uncharacterized protein</fullName>
    </submittedName>
</protein>
<reference evidence="2" key="1">
    <citation type="submission" date="2021-01" db="EMBL/GenBank/DDBJ databases">
        <authorList>
            <person name="Lovell J.T."/>
            <person name="Bentley N."/>
            <person name="Bhattarai G."/>
            <person name="Jenkins J.W."/>
            <person name="Sreedasyam A."/>
            <person name="Alarcon Y."/>
            <person name="Bock C."/>
            <person name="Boston L."/>
            <person name="Carlson J."/>
            <person name="Cervantes K."/>
            <person name="Clermont K."/>
            <person name="Krom N."/>
            <person name="Kubenka K."/>
            <person name="Mamidi S."/>
            <person name="Mattison C."/>
            <person name="Monteros M."/>
            <person name="Pisani C."/>
            <person name="Plott C."/>
            <person name="Rajasekar S."/>
            <person name="Rhein H.S."/>
            <person name="Rohla C."/>
            <person name="Song M."/>
            <person name="Hilaire R.S."/>
            <person name="Shu S."/>
            <person name="Wells L."/>
            <person name="Wang X."/>
            <person name="Webber J."/>
            <person name="Heerema R.J."/>
            <person name="Klein P."/>
            <person name="Conner P."/>
            <person name="Grauke L."/>
            <person name="Grimwood J."/>
            <person name="Schmutz J."/>
            <person name="Randall J.J."/>
        </authorList>
    </citation>
    <scope>NUCLEOTIDE SEQUENCE</scope>
    <source>
        <tissue evidence="2">Leaf</tissue>
    </source>
</reference>
<evidence type="ECO:0000313" key="3">
    <source>
        <dbReference type="Proteomes" id="UP000811246"/>
    </source>
</evidence>
<feature type="region of interest" description="Disordered" evidence="1">
    <location>
        <begin position="96"/>
        <end position="121"/>
    </location>
</feature>
<sequence>MHMHTFGPCSGLTQHTCRKCKHATNQHMQTCSGQHSYKHNTRWKNAHMQKASPGQHITWTLQTNSCRTLTHAMNLQQGKALGQHSHMQHTCRKVTPTHSDSRTHTCTHADQPHSDSTHYTC</sequence>
<dbReference type="EMBL" id="CM031839">
    <property type="protein sequence ID" value="KAG6673970.1"/>
    <property type="molecule type" value="Genomic_DNA"/>
</dbReference>
<dbReference type="AlphaFoldDB" id="A0A922A4Z6"/>
<feature type="compositionally biased region" description="Basic and acidic residues" evidence="1">
    <location>
        <begin position="110"/>
        <end position="121"/>
    </location>
</feature>
<comment type="caution">
    <text evidence="2">The sequence shown here is derived from an EMBL/GenBank/DDBJ whole genome shotgun (WGS) entry which is preliminary data.</text>
</comment>
<organism evidence="2 3">
    <name type="scientific">Carya illinoinensis</name>
    <name type="common">Pecan</name>
    <dbReference type="NCBI Taxonomy" id="32201"/>
    <lineage>
        <taxon>Eukaryota</taxon>
        <taxon>Viridiplantae</taxon>
        <taxon>Streptophyta</taxon>
        <taxon>Embryophyta</taxon>
        <taxon>Tracheophyta</taxon>
        <taxon>Spermatophyta</taxon>
        <taxon>Magnoliopsida</taxon>
        <taxon>eudicotyledons</taxon>
        <taxon>Gunneridae</taxon>
        <taxon>Pentapetalae</taxon>
        <taxon>rosids</taxon>
        <taxon>fabids</taxon>
        <taxon>Fagales</taxon>
        <taxon>Juglandaceae</taxon>
        <taxon>Carya</taxon>
    </lineage>
</organism>
<accession>A0A922A4Z6</accession>
<evidence type="ECO:0000256" key="1">
    <source>
        <dbReference type="SAM" id="MobiDB-lite"/>
    </source>
</evidence>
<gene>
    <name evidence="2" type="ORF">I3842_15G018500</name>
</gene>
<evidence type="ECO:0000313" key="2">
    <source>
        <dbReference type="EMBL" id="KAG6673970.1"/>
    </source>
</evidence>